<evidence type="ECO:0000313" key="1">
    <source>
        <dbReference type="EMBL" id="KAF7381356.1"/>
    </source>
</evidence>
<evidence type="ECO:0000313" key="2">
    <source>
        <dbReference type="Proteomes" id="UP000614350"/>
    </source>
</evidence>
<sequence>MEDTERTIKAKDKREEGIAPSSFLRQNESHLYLKEQQEDSNDISGGSGYNYERNELIIHARPTSDTKRALPSLCSVLHKAAVLFSMTIGEEHGEAAIPIVTVPERPKNESLESNGSGM</sequence>
<name>A0A834J569_VESVU</name>
<reference evidence="1" key="1">
    <citation type="journal article" date="2020" name="G3 (Bethesda)">
        <title>High-Quality Assemblies for Three Invasive Social Wasps from the &lt;i&gt;Vespula&lt;/i&gt; Genus.</title>
        <authorList>
            <person name="Harrop T.W.R."/>
            <person name="Guhlin J."/>
            <person name="McLaughlin G.M."/>
            <person name="Permina E."/>
            <person name="Stockwell P."/>
            <person name="Gilligan J."/>
            <person name="Le Lec M.F."/>
            <person name="Gruber M.A.M."/>
            <person name="Quinn O."/>
            <person name="Lovegrove M."/>
            <person name="Duncan E.J."/>
            <person name="Remnant E.J."/>
            <person name="Van Eeckhoven J."/>
            <person name="Graham B."/>
            <person name="Knapp R.A."/>
            <person name="Langford K.W."/>
            <person name="Kronenberg Z."/>
            <person name="Press M.O."/>
            <person name="Eacker S.M."/>
            <person name="Wilson-Rankin E.E."/>
            <person name="Purcell J."/>
            <person name="Lester P.J."/>
            <person name="Dearden P.K."/>
        </authorList>
    </citation>
    <scope>NUCLEOTIDE SEQUENCE</scope>
    <source>
        <strain evidence="1">Marl-1</strain>
    </source>
</reference>
<proteinExistence type="predicted"/>
<protein>
    <submittedName>
        <fullName evidence="1">Uncharacterized protein</fullName>
    </submittedName>
</protein>
<gene>
    <name evidence="1" type="ORF">HZH66_013750</name>
</gene>
<accession>A0A834J569</accession>
<keyword evidence="2" id="KW-1185">Reference proteome</keyword>
<organism evidence="1 2">
    <name type="scientific">Vespula vulgaris</name>
    <name type="common">Yellow jacket</name>
    <name type="synonym">Wasp</name>
    <dbReference type="NCBI Taxonomy" id="7454"/>
    <lineage>
        <taxon>Eukaryota</taxon>
        <taxon>Metazoa</taxon>
        <taxon>Ecdysozoa</taxon>
        <taxon>Arthropoda</taxon>
        <taxon>Hexapoda</taxon>
        <taxon>Insecta</taxon>
        <taxon>Pterygota</taxon>
        <taxon>Neoptera</taxon>
        <taxon>Endopterygota</taxon>
        <taxon>Hymenoptera</taxon>
        <taxon>Apocrita</taxon>
        <taxon>Aculeata</taxon>
        <taxon>Vespoidea</taxon>
        <taxon>Vespidae</taxon>
        <taxon>Vespinae</taxon>
        <taxon>Vespula</taxon>
    </lineage>
</organism>
<dbReference type="Proteomes" id="UP000614350">
    <property type="component" value="Unassembled WGS sequence"/>
</dbReference>
<dbReference type="EMBL" id="JACSEA010000020">
    <property type="protein sequence ID" value="KAF7381356.1"/>
    <property type="molecule type" value="Genomic_DNA"/>
</dbReference>
<comment type="caution">
    <text evidence="1">The sequence shown here is derived from an EMBL/GenBank/DDBJ whole genome shotgun (WGS) entry which is preliminary data.</text>
</comment>
<dbReference type="AlphaFoldDB" id="A0A834J569"/>